<dbReference type="Pfam" id="PF01738">
    <property type="entry name" value="DLH"/>
    <property type="match status" value="1"/>
</dbReference>
<evidence type="ECO:0000259" key="1">
    <source>
        <dbReference type="Pfam" id="PF01738"/>
    </source>
</evidence>
<dbReference type="RefSeq" id="WP_274051713.1">
    <property type="nucleotide sequence ID" value="NZ_CP059693.1"/>
</dbReference>
<sequence length="241" mass="26801">MLIEQVQETGQAMEFKVGNRVFDGIIFDAGTKHHILYFPDWAGCTTGYAKRKAAWLAKRLKSKVLLTDLYGAGRQPHNYTHQVESFIHSTLADTKALRQELTKFAEVCASLMGTQLNGLSAVGVCFGGSLAFELGRAACGLRSSVSIHGTPSSYQPLRCFDDETRFLMVHGGSDPHIPMSRINEYSREMTASKIDWRLLVLGNAVHSFTVEEIGSLGHSSRFDAKANSRAFEYSARFIEEW</sequence>
<evidence type="ECO:0000313" key="2">
    <source>
        <dbReference type="EMBL" id="WDE11563.1"/>
    </source>
</evidence>
<organism evidence="2 3">
    <name type="scientific">Thalassomonas haliotis</name>
    <dbReference type="NCBI Taxonomy" id="485448"/>
    <lineage>
        <taxon>Bacteria</taxon>
        <taxon>Pseudomonadati</taxon>
        <taxon>Pseudomonadota</taxon>
        <taxon>Gammaproteobacteria</taxon>
        <taxon>Alteromonadales</taxon>
        <taxon>Colwelliaceae</taxon>
        <taxon>Thalassomonas</taxon>
    </lineage>
</organism>
<dbReference type="InterPro" id="IPR029058">
    <property type="entry name" value="AB_hydrolase_fold"/>
</dbReference>
<protein>
    <submittedName>
        <fullName evidence="2">Dienelactone hydrolase family protein</fullName>
    </submittedName>
</protein>
<dbReference type="SUPFAM" id="SSF53474">
    <property type="entry name" value="alpha/beta-Hydrolases"/>
    <property type="match status" value="1"/>
</dbReference>
<dbReference type="Gene3D" id="3.40.50.1820">
    <property type="entry name" value="alpha/beta hydrolase"/>
    <property type="match status" value="1"/>
</dbReference>
<dbReference type="EMBL" id="CP059693">
    <property type="protein sequence ID" value="WDE11563.1"/>
    <property type="molecule type" value="Genomic_DNA"/>
</dbReference>
<reference evidence="2 3" key="1">
    <citation type="journal article" date="2022" name="Mar. Drugs">
        <title>Bioassay-Guided Fractionation Leads to the Detection of Cholic Acid Generated by the Rare Thalassomonas sp.</title>
        <authorList>
            <person name="Pheiffer F."/>
            <person name="Schneider Y.K."/>
            <person name="Hansen E.H."/>
            <person name="Andersen J.H."/>
            <person name="Isaksson J."/>
            <person name="Busche T."/>
            <person name="R C."/>
            <person name="Kalinowski J."/>
            <person name="Zyl L.V."/>
            <person name="Trindade M."/>
        </authorList>
    </citation>
    <scope>NUCLEOTIDE SEQUENCE [LARGE SCALE GENOMIC DNA]</scope>
    <source>
        <strain evidence="2 3">A5K-61T</strain>
    </source>
</reference>
<feature type="domain" description="Dienelactone hydrolase" evidence="1">
    <location>
        <begin position="34"/>
        <end position="238"/>
    </location>
</feature>
<evidence type="ECO:0000313" key="3">
    <source>
        <dbReference type="Proteomes" id="UP001215231"/>
    </source>
</evidence>
<gene>
    <name evidence="2" type="ORF">H3N35_25725</name>
</gene>
<dbReference type="PANTHER" id="PTHR22946">
    <property type="entry name" value="DIENELACTONE HYDROLASE DOMAIN-CONTAINING PROTEIN-RELATED"/>
    <property type="match status" value="1"/>
</dbReference>
<keyword evidence="2" id="KW-0378">Hydrolase</keyword>
<accession>A0ABY7VDE1</accession>
<name>A0ABY7VDE1_9GAMM</name>
<dbReference type="PANTHER" id="PTHR22946:SF0">
    <property type="entry name" value="DIENELACTONE HYDROLASE DOMAIN-CONTAINING PROTEIN"/>
    <property type="match status" value="1"/>
</dbReference>
<proteinExistence type="predicted"/>
<dbReference type="Proteomes" id="UP001215231">
    <property type="component" value="Chromosome"/>
</dbReference>
<keyword evidence="3" id="KW-1185">Reference proteome</keyword>
<dbReference type="InterPro" id="IPR050261">
    <property type="entry name" value="FrsA_esterase"/>
</dbReference>
<dbReference type="InterPro" id="IPR002925">
    <property type="entry name" value="Dienelactn_hydro"/>
</dbReference>
<dbReference type="GO" id="GO:0016787">
    <property type="term" value="F:hydrolase activity"/>
    <property type="evidence" value="ECO:0007669"/>
    <property type="project" value="UniProtKB-KW"/>
</dbReference>